<protein>
    <submittedName>
        <fullName evidence="1">Str. FM013</fullName>
    </submittedName>
</protein>
<proteinExistence type="predicted"/>
<organism evidence="1 2">
    <name type="scientific">Penicillium camemberti (strain FM 013)</name>
    <dbReference type="NCBI Taxonomy" id="1429867"/>
    <lineage>
        <taxon>Eukaryota</taxon>
        <taxon>Fungi</taxon>
        <taxon>Dikarya</taxon>
        <taxon>Ascomycota</taxon>
        <taxon>Pezizomycotina</taxon>
        <taxon>Eurotiomycetes</taxon>
        <taxon>Eurotiomycetidae</taxon>
        <taxon>Eurotiales</taxon>
        <taxon>Aspergillaceae</taxon>
        <taxon>Penicillium</taxon>
    </lineage>
</organism>
<gene>
    <name evidence="1" type="ORF">PCAMFM013_S017g000080</name>
</gene>
<dbReference type="EMBL" id="HG793150">
    <property type="protein sequence ID" value="CRL26097.1"/>
    <property type="molecule type" value="Genomic_DNA"/>
</dbReference>
<evidence type="ECO:0000313" key="2">
    <source>
        <dbReference type="Proteomes" id="UP000053732"/>
    </source>
</evidence>
<dbReference type="Proteomes" id="UP000053732">
    <property type="component" value="Unassembled WGS sequence"/>
</dbReference>
<reference evidence="1 2" key="1">
    <citation type="journal article" date="2014" name="Nat. Commun.">
        <title>Multiple recent horizontal transfers of a large genomic region in cheese making fungi.</title>
        <authorList>
            <person name="Cheeseman K."/>
            <person name="Ropars J."/>
            <person name="Renault P."/>
            <person name="Dupont J."/>
            <person name="Gouzy J."/>
            <person name="Branca A."/>
            <person name="Abraham A.L."/>
            <person name="Ceppi M."/>
            <person name="Conseiller E."/>
            <person name="Debuchy R."/>
            <person name="Malagnac F."/>
            <person name="Goarin A."/>
            <person name="Silar P."/>
            <person name="Lacoste S."/>
            <person name="Sallet E."/>
            <person name="Bensimon A."/>
            <person name="Giraud T."/>
            <person name="Brygoo Y."/>
        </authorList>
    </citation>
    <scope>NUCLEOTIDE SEQUENCE [LARGE SCALE GENOMIC DNA]</scope>
    <source>
        <strain evidence="2">FM 013</strain>
    </source>
</reference>
<keyword evidence="2" id="KW-1185">Reference proteome</keyword>
<evidence type="ECO:0000313" key="1">
    <source>
        <dbReference type="EMBL" id="CRL26097.1"/>
    </source>
</evidence>
<dbReference type="AlphaFoldDB" id="A0A0G4PI85"/>
<sequence length="74" mass="8304">MDGREDPFRFVTPLPMGRLPDGPRSCCVRYGPQVYACKAIWPEQFAPLRLVRNLSQFSFSGTHLGTKYSLLGLG</sequence>
<name>A0A0G4PI85_PENC3</name>
<accession>A0A0G4PI85</accession>